<evidence type="ECO:0000313" key="3">
    <source>
        <dbReference type="Proteomes" id="UP000285295"/>
    </source>
</evidence>
<evidence type="ECO:0000259" key="1">
    <source>
        <dbReference type="Pfam" id="PF01978"/>
    </source>
</evidence>
<evidence type="ECO:0000313" key="2">
    <source>
        <dbReference type="EMBL" id="RWR31883.1"/>
    </source>
</evidence>
<proteinExistence type="predicted"/>
<accession>A0A443KGK4</accession>
<dbReference type="Proteomes" id="UP000285295">
    <property type="component" value="Unassembled WGS sequence"/>
</dbReference>
<dbReference type="CDD" id="cd09124">
    <property type="entry name" value="PLDc_like_TrmB_middle"/>
    <property type="match status" value="1"/>
</dbReference>
<dbReference type="OrthoDB" id="1493540at2"/>
<dbReference type="AlphaFoldDB" id="A0A443KGK4"/>
<dbReference type="InterPro" id="IPR036390">
    <property type="entry name" value="WH_DNA-bd_sf"/>
</dbReference>
<sequence length="268" mass="28738">MSPAPRLIEALGELGFSQYEARAFCALLAAGPMNGHEVARASGIPPAKIYETLGRLAEKGAVLVARSDPVRYTARPWEDVLAGARSKFEGAVDAVASGLRDLPTQDDGGAIWTLPDRPAVLDFSLRLIGAARRTVFASVWDPEMPALGPALEAAARRGCTVHVAIYGTSALEGAFVYDLTNCGRSAMERMAGRRLMTLVTDGNEAIIAEIRPDDSVQSVRTDNPVIGLLVSEYVKADVLGRLLIDDMGEARFESLRHHPGTIDALLRT</sequence>
<dbReference type="InterPro" id="IPR002831">
    <property type="entry name" value="Tscrpt_reg_TrmB_N"/>
</dbReference>
<name>A0A443KGK4_9RHOB</name>
<reference evidence="2 3" key="1">
    <citation type="submission" date="2019-01" db="EMBL/GenBank/DDBJ databases">
        <title>Sinorhodobacter populi sp. nov. isolated from the symptomatic bark tissue of Populus euramericana canker.</title>
        <authorList>
            <person name="Xu G."/>
        </authorList>
    </citation>
    <scope>NUCLEOTIDE SEQUENCE [LARGE SCALE GENOMIC DNA]</scope>
    <source>
        <strain evidence="2 3">D19-10-3-21</strain>
    </source>
</reference>
<dbReference type="PANTHER" id="PTHR34293:SF1">
    <property type="entry name" value="HTH-TYPE TRANSCRIPTIONAL REGULATOR TRMBL2"/>
    <property type="match status" value="1"/>
</dbReference>
<dbReference type="RefSeq" id="WP_128235883.1">
    <property type="nucleotide sequence ID" value="NZ_SAUX01000002.1"/>
</dbReference>
<organism evidence="2 3">
    <name type="scientific">Paenirhodobacter populi</name>
    <dbReference type="NCBI Taxonomy" id="2306993"/>
    <lineage>
        <taxon>Bacteria</taxon>
        <taxon>Pseudomonadati</taxon>
        <taxon>Pseudomonadota</taxon>
        <taxon>Alphaproteobacteria</taxon>
        <taxon>Rhodobacterales</taxon>
        <taxon>Rhodobacter group</taxon>
        <taxon>Paenirhodobacter</taxon>
    </lineage>
</organism>
<dbReference type="Pfam" id="PF01978">
    <property type="entry name" value="TrmB"/>
    <property type="match status" value="1"/>
</dbReference>
<dbReference type="SUPFAM" id="SSF46785">
    <property type="entry name" value="Winged helix' DNA-binding domain"/>
    <property type="match status" value="1"/>
</dbReference>
<comment type="caution">
    <text evidence="2">The sequence shown here is derived from an EMBL/GenBank/DDBJ whole genome shotgun (WGS) entry which is preliminary data.</text>
</comment>
<protein>
    <submittedName>
        <fullName evidence="2">TrmB family transcriptional regulator</fullName>
    </submittedName>
</protein>
<dbReference type="InterPro" id="IPR051797">
    <property type="entry name" value="TrmB-like"/>
</dbReference>
<dbReference type="SUPFAM" id="SSF56024">
    <property type="entry name" value="Phospholipase D/nuclease"/>
    <property type="match status" value="1"/>
</dbReference>
<dbReference type="Gene3D" id="1.10.10.10">
    <property type="entry name" value="Winged helix-like DNA-binding domain superfamily/Winged helix DNA-binding domain"/>
    <property type="match status" value="1"/>
</dbReference>
<dbReference type="EMBL" id="SAUX01000002">
    <property type="protein sequence ID" value="RWR31883.1"/>
    <property type="molecule type" value="Genomic_DNA"/>
</dbReference>
<gene>
    <name evidence="2" type="ORF">D2T31_02630</name>
</gene>
<dbReference type="Gene3D" id="3.30.870.10">
    <property type="entry name" value="Endonuclease Chain A"/>
    <property type="match status" value="1"/>
</dbReference>
<feature type="domain" description="Transcription regulator TrmB N-terminal" evidence="1">
    <location>
        <begin position="13"/>
        <end position="78"/>
    </location>
</feature>
<reference evidence="2 3" key="2">
    <citation type="submission" date="2019-01" db="EMBL/GenBank/DDBJ databases">
        <authorList>
            <person name="Li Y."/>
        </authorList>
    </citation>
    <scope>NUCLEOTIDE SEQUENCE [LARGE SCALE GENOMIC DNA]</scope>
    <source>
        <strain evidence="2 3">D19-10-3-21</strain>
    </source>
</reference>
<dbReference type="InterPro" id="IPR036388">
    <property type="entry name" value="WH-like_DNA-bd_sf"/>
</dbReference>
<dbReference type="PANTHER" id="PTHR34293">
    <property type="entry name" value="HTH-TYPE TRANSCRIPTIONAL REGULATOR TRMBL2"/>
    <property type="match status" value="1"/>
</dbReference>